<dbReference type="InterPro" id="IPR018641">
    <property type="entry name" value="Trfase_1_rSAM/seldom-assoc"/>
</dbReference>
<dbReference type="PANTHER" id="PTHR36529:SF1">
    <property type="entry name" value="GLYCOSYLTRANSFERASE"/>
    <property type="match status" value="1"/>
</dbReference>
<dbReference type="Proteomes" id="UP001257659">
    <property type="component" value="Unassembled WGS sequence"/>
</dbReference>
<reference evidence="1 2" key="1">
    <citation type="submission" date="2023-07" db="EMBL/GenBank/DDBJ databases">
        <title>Genomic Encyclopedia of Type Strains, Phase IV (KMG-IV): sequencing the most valuable type-strain genomes for metagenomic binning, comparative biology and taxonomic classification.</title>
        <authorList>
            <person name="Goeker M."/>
        </authorList>
    </citation>
    <scope>NUCLEOTIDE SEQUENCE [LARGE SCALE GENOMIC DNA]</scope>
    <source>
        <strain evidence="1 2">DSM 102814</strain>
    </source>
</reference>
<organism evidence="1 2">
    <name type="scientific">Mesonia maritima</name>
    <dbReference type="NCBI Taxonomy" id="1793873"/>
    <lineage>
        <taxon>Bacteria</taxon>
        <taxon>Pseudomonadati</taxon>
        <taxon>Bacteroidota</taxon>
        <taxon>Flavobacteriia</taxon>
        <taxon>Flavobacteriales</taxon>
        <taxon>Flavobacteriaceae</taxon>
        <taxon>Mesonia</taxon>
    </lineage>
</organism>
<dbReference type="Pfam" id="PF09837">
    <property type="entry name" value="DUF2064"/>
    <property type="match status" value="1"/>
</dbReference>
<comment type="caution">
    <text evidence="1">The sequence shown here is derived from an EMBL/GenBank/DDBJ whole genome shotgun (WGS) entry which is preliminary data.</text>
</comment>
<dbReference type="NCBIfam" id="TIGR04282">
    <property type="entry name" value="glyco_like_cofC"/>
    <property type="match status" value="1"/>
</dbReference>
<gene>
    <name evidence="1" type="ORF">GGR31_000138</name>
</gene>
<evidence type="ECO:0008006" key="3">
    <source>
        <dbReference type="Google" id="ProtNLM"/>
    </source>
</evidence>
<proteinExistence type="predicted"/>
<keyword evidence="2" id="KW-1185">Reference proteome</keyword>
<dbReference type="Gene3D" id="3.90.550.10">
    <property type="entry name" value="Spore Coat Polysaccharide Biosynthesis Protein SpsA, Chain A"/>
    <property type="match status" value="1"/>
</dbReference>
<dbReference type="InterPro" id="IPR029044">
    <property type="entry name" value="Nucleotide-diphossugar_trans"/>
</dbReference>
<dbReference type="RefSeq" id="WP_309726286.1">
    <property type="nucleotide sequence ID" value="NZ_JAVDQA010000001.1"/>
</dbReference>
<accession>A0ABU1K4S2</accession>
<evidence type="ECO:0000313" key="1">
    <source>
        <dbReference type="EMBL" id="MDR6299522.1"/>
    </source>
</evidence>
<sequence length="202" mass="22945">MNCKKLLLIFTKNPELGKCKTRLAKTIGDEAALKIYRYLLQHTAKITQSLSVDKRVYYSNKILKNDNFSAELFDKKVQQGKDLGEKMANAFREGFQDGYEDIVIVGSDLFELSQTDIEEAFSALTTSDVVLGPAKDGGYYLLGMKTFLPELFQQKKWSTSHVLKDTLADLQDKNVTLISEKNDIDEYKDMENIPVLQQLLNS</sequence>
<dbReference type="PANTHER" id="PTHR36529">
    <property type="entry name" value="SLL1095 PROTEIN"/>
    <property type="match status" value="1"/>
</dbReference>
<name>A0ABU1K4S2_9FLAO</name>
<dbReference type="SUPFAM" id="SSF53448">
    <property type="entry name" value="Nucleotide-diphospho-sugar transferases"/>
    <property type="match status" value="1"/>
</dbReference>
<evidence type="ECO:0000313" key="2">
    <source>
        <dbReference type="Proteomes" id="UP001257659"/>
    </source>
</evidence>
<dbReference type="EMBL" id="JAVDQA010000001">
    <property type="protein sequence ID" value="MDR6299522.1"/>
    <property type="molecule type" value="Genomic_DNA"/>
</dbReference>
<protein>
    <recommendedName>
        <fullName evidence="3">Glycosyltransferase</fullName>
    </recommendedName>
</protein>